<feature type="compositionally biased region" description="Low complexity" evidence="1">
    <location>
        <begin position="103"/>
        <end position="115"/>
    </location>
</feature>
<accession>W9CDJ3</accession>
<dbReference type="HOGENOM" id="CLU_044092_0_0_1"/>
<sequence>MGGGTDIPVPDQSKDSNAIVDILILGAGWTSTFLIPLLQQKGIKYAATTTTGRDGTHQFRFDPENGDENREQLRKLPFSKNVLITFPLKGKGQSRLLVEGYSDTHSSHSSNSLSLGDDDDDNDENKNSTPFHFIQLGSSGIFTIPGQSTWVTRHSSYDITDDRAIAEDELRELGGCVLNLSGLWGRERHPKHWLERVARTKDMLGAKKSLHMVHGLDVSRGLLAVFACWEKGMGQRFVLTDLMVYDWWCLILGYAGELDEESGDGKMEGRQIKWVGELMMENNVRALPRSMEDLGRCYDSREFWDTFDVMPVRSRI</sequence>
<gene>
    <name evidence="2" type="ORF">SBOR_5706</name>
</gene>
<evidence type="ECO:0000313" key="3">
    <source>
        <dbReference type="Proteomes" id="UP000019487"/>
    </source>
</evidence>
<evidence type="ECO:0000313" key="2">
    <source>
        <dbReference type="EMBL" id="ESZ93913.1"/>
    </source>
</evidence>
<dbReference type="EMBL" id="AYSA01000279">
    <property type="protein sequence ID" value="ESZ93913.1"/>
    <property type="molecule type" value="Genomic_DNA"/>
</dbReference>
<reference evidence="2 3" key="1">
    <citation type="journal article" date="2014" name="Genome Announc.">
        <title>Draft genome sequence of Sclerotinia borealis, a psychrophilic plant pathogenic fungus.</title>
        <authorList>
            <person name="Mardanov A.V."/>
            <person name="Beletsky A.V."/>
            <person name="Kadnikov V.V."/>
            <person name="Ignatov A.N."/>
            <person name="Ravin N.V."/>
        </authorList>
    </citation>
    <scope>NUCLEOTIDE SEQUENCE [LARGE SCALE GENOMIC DNA]</scope>
    <source>
        <strain evidence="3">F-4157</strain>
    </source>
</reference>
<protein>
    <submittedName>
        <fullName evidence="2">Uncharacterized protein</fullName>
    </submittedName>
</protein>
<dbReference type="STRING" id="1432307.W9CDJ3"/>
<dbReference type="Proteomes" id="UP000019487">
    <property type="component" value="Unassembled WGS sequence"/>
</dbReference>
<name>W9CDJ3_SCLBF</name>
<dbReference type="Gene3D" id="3.40.50.720">
    <property type="entry name" value="NAD(P)-binding Rossmann-like Domain"/>
    <property type="match status" value="1"/>
</dbReference>
<comment type="caution">
    <text evidence="2">The sequence shown here is derived from an EMBL/GenBank/DDBJ whole genome shotgun (WGS) entry which is preliminary data.</text>
</comment>
<dbReference type="AlphaFoldDB" id="W9CDJ3"/>
<organism evidence="2 3">
    <name type="scientific">Sclerotinia borealis (strain F-4128)</name>
    <dbReference type="NCBI Taxonomy" id="1432307"/>
    <lineage>
        <taxon>Eukaryota</taxon>
        <taxon>Fungi</taxon>
        <taxon>Dikarya</taxon>
        <taxon>Ascomycota</taxon>
        <taxon>Pezizomycotina</taxon>
        <taxon>Leotiomycetes</taxon>
        <taxon>Helotiales</taxon>
        <taxon>Sclerotiniaceae</taxon>
        <taxon>Sclerotinia</taxon>
    </lineage>
</organism>
<keyword evidence="3" id="KW-1185">Reference proteome</keyword>
<feature type="region of interest" description="Disordered" evidence="1">
    <location>
        <begin position="101"/>
        <end position="128"/>
    </location>
</feature>
<dbReference type="PANTHER" id="PTHR40129:SF2">
    <property type="entry name" value="KETOPANTOATE REDUCTASE N-TERMINAL DOMAIN-CONTAINING PROTEIN"/>
    <property type="match status" value="1"/>
</dbReference>
<evidence type="ECO:0000256" key="1">
    <source>
        <dbReference type="SAM" id="MobiDB-lite"/>
    </source>
</evidence>
<proteinExistence type="predicted"/>
<dbReference type="OrthoDB" id="674948at2759"/>
<dbReference type="PANTHER" id="PTHR40129">
    <property type="entry name" value="KETOPANTOATE REDUCTASE N-TERMINAL DOMAIN-CONTAINING PROTEIN"/>
    <property type="match status" value="1"/>
</dbReference>